<feature type="region of interest" description="Disordered" evidence="3">
    <location>
        <begin position="547"/>
        <end position="623"/>
    </location>
</feature>
<dbReference type="AlphaFoldDB" id="A0AAV4M0D0"/>
<dbReference type="EMBL" id="BPLF01000003">
    <property type="protein sequence ID" value="GIX64841.1"/>
    <property type="molecule type" value="Genomic_DNA"/>
</dbReference>
<dbReference type="GeneID" id="94196322"/>
<dbReference type="InterPro" id="IPR018816">
    <property type="entry name" value="Cactin_central"/>
</dbReference>
<feature type="domain" description="Splicing factor cactin central" evidence="7">
    <location>
        <begin position="631"/>
        <end position="790"/>
    </location>
</feature>
<keyword evidence="4" id="KW-0472">Membrane</keyword>
<evidence type="ECO:0000256" key="5">
    <source>
        <dbReference type="SAM" id="SignalP"/>
    </source>
</evidence>
<comment type="caution">
    <text evidence="8">The sequence shown here is derived from an EMBL/GenBank/DDBJ whole genome shotgun (WGS) entry which is preliminary data.</text>
</comment>
<protein>
    <recommendedName>
        <fullName evidence="2">Splicing factor Cactin</fullName>
    </recommendedName>
</protein>
<dbReference type="Pfam" id="PF10312">
    <property type="entry name" value="Cactin_mid"/>
    <property type="match status" value="1"/>
</dbReference>
<evidence type="ECO:0000259" key="6">
    <source>
        <dbReference type="Pfam" id="PF09732"/>
    </source>
</evidence>
<dbReference type="GO" id="GO:0045292">
    <property type="term" value="P:mRNA cis splicing, via spliceosome"/>
    <property type="evidence" value="ECO:0007669"/>
    <property type="project" value="TreeGrafter"/>
</dbReference>
<dbReference type="PANTHER" id="PTHR21737:SF4">
    <property type="entry name" value="SPLICING FACTOR CACTIN"/>
    <property type="match status" value="1"/>
</dbReference>
<organism evidence="8 9">
    <name type="scientific">Babesia caballi</name>
    <dbReference type="NCBI Taxonomy" id="5871"/>
    <lineage>
        <taxon>Eukaryota</taxon>
        <taxon>Sar</taxon>
        <taxon>Alveolata</taxon>
        <taxon>Apicomplexa</taxon>
        <taxon>Aconoidasida</taxon>
        <taxon>Piroplasmida</taxon>
        <taxon>Babesiidae</taxon>
        <taxon>Babesia</taxon>
    </lineage>
</organism>
<evidence type="ECO:0000259" key="7">
    <source>
        <dbReference type="Pfam" id="PF10312"/>
    </source>
</evidence>
<comment type="similarity">
    <text evidence="1">Belongs to the CACTIN family.</text>
</comment>
<dbReference type="SMART" id="SM01050">
    <property type="entry name" value="CactinC_cactus"/>
    <property type="match status" value="1"/>
</dbReference>
<reference evidence="8 9" key="1">
    <citation type="submission" date="2021-06" db="EMBL/GenBank/DDBJ databases">
        <title>Genome sequence of Babesia caballi.</title>
        <authorList>
            <person name="Yamagishi J."/>
            <person name="Kidaka T."/>
            <person name="Ochi A."/>
        </authorList>
    </citation>
    <scope>NUCLEOTIDE SEQUENCE [LARGE SCALE GENOMIC DNA]</scope>
    <source>
        <strain evidence="8">USDA-D6B2</strain>
    </source>
</reference>
<dbReference type="InterPro" id="IPR019134">
    <property type="entry name" value="Cactin_C"/>
</dbReference>
<evidence type="ECO:0000256" key="3">
    <source>
        <dbReference type="SAM" id="MobiDB-lite"/>
    </source>
</evidence>
<evidence type="ECO:0000256" key="2">
    <source>
        <dbReference type="ARBA" id="ARBA00034534"/>
    </source>
</evidence>
<feature type="chain" id="PRO_5043775033" description="Splicing factor Cactin" evidence="5">
    <location>
        <begin position="30"/>
        <end position="978"/>
    </location>
</feature>
<evidence type="ECO:0000313" key="9">
    <source>
        <dbReference type="Proteomes" id="UP001497744"/>
    </source>
</evidence>
<dbReference type="GO" id="GO:0005737">
    <property type="term" value="C:cytoplasm"/>
    <property type="evidence" value="ECO:0007669"/>
    <property type="project" value="TreeGrafter"/>
</dbReference>
<evidence type="ECO:0000256" key="4">
    <source>
        <dbReference type="SAM" id="Phobius"/>
    </source>
</evidence>
<dbReference type="Proteomes" id="UP001497744">
    <property type="component" value="Unassembled WGS sequence"/>
</dbReference>
<evidence type="ECO:0000256" key="1">
    <source>
        <dbReference type="ARBA" id="ARBA00006895"/>
    </source>
</evidence>
<keyword evidence="9" id="KW-1185">Reference proteome</keyword>
<evidence type="ECO:0000313" key="8">
    <source>
        <dbReference type="EMBL" id="GIX64841.1"/>
    </source>
</evidence>
<accession>A0AAV4M0D0</accession>
<feature type="transmembrane region" description="Helical" evidence="4">
    <location>
        <begin position="226"/>
        <end position="247"/>
    </location>
</feature>
<dbReference type="Pfam" id="PF09732">
    <property type="entry name" value="CactinC_cactus"/>
    <property type="match status" value="1"/>
</dbReference>
<gene>
    <name evidence="8" type="ORF">BcabD6B2_42760</name>
</gene>
<feature type="region of interest" description="Disordered" evidence="3">
    <location>
        <begin position="797"/>
        <end position="828"/>
    </location>
</feature>
<feature type="transmembrane region" description="Helical" evidence="4">
    <location>
        <begin position="136"/>
        <end position="159"/>
    </location>
</feature>
<feature type="compositionally biased region" description="Low complexity" evidence="3">
    <location>
        <begin position="610"/>
        <end position="623"/>
    </location>
</feature>
<dbReference type="RefSeq" id="XP_067716910.1">
    <property type="nucleotide sequence ID" value="XM_067860809.1"/>
</dbReference>
<feature type="signal peptide" evidence="5">
    <location>
        <begin position="1"/>
        <end position="29"/>
    </location>
</feature>
<name>A0AAV4M0D0_BABCB</name>
<dbReference type="PANTHER" id="PTHR21737">
    <property type="entry name" value="POLYGLUTAMINE BINDING PROTEIN 1/MARVEL MEMBRANE-ASSOCIATING DOMAIN CONTAINING 3"/>
    <property type="match status" value="1"/>
</dbReference>
<feature type="domain" description="Splicing factor Cactin C-terminal" evidence="6">
    <location>
        <begin position="860"/>
        <end position="978"/>
    </location>
</feature>
<proteinExistence type="inferred from homology"/>
<keyword evidence="4" id="KW-1133">Transmembrane helix</keyword>
<keyword evidence="4" id="KW-0812">Transmembrane</keyword>
<dbReference type="GO" id="GO:0005681">
    <property type="term" value="C:spliceosomal complex"/>
    <property type="evidence" value="ECO:0007669"/>
    <property type="project" value="TreeGrafter"/>
</dbReference>
<keyword evidence="5" id="KW-0732">Signal</keyword>
<sequence>MAASGSFIRATGTILLLVSMSLWFPGVEGSRVFHDASREALQSQPHQGGADDAPVARHCSSGRCLKLRRSEPEERFLNYVTDFASSDSGLLLDDIIRAQLAEPDDEVAHPSLVEIEGNKSSTSEVQRLFANYSWDLVNAVVLLTSSLYFLYIVLTSLLVSQSVRSAHHRIVMSESDSRPATALAAGVPQLRRRRYAANLRSRRITPLAGALYLFLQYTDSVKRQQICCFFACVVTTASCCIFTAAIGEGEFAVRPLRSAAIRQPEPLLHRLRRGHRTPVRHEPLYDRASDLHPRASGHCVSRLPQPAQVRLPPADGAGRSGVGGVSLGNGWCHCAQGRHEEDGLLGGGVAAGCADPPGGLHVVGEKKPYRSVHLFLHAHPVPAQRRRELDCPAELGPHRSDAVKLLRRGQQFRRHLGPPRFAVGAGLATVAAAKVGLPPQDLCLQEPSFEESIHTGSPRRWGSRRVYPRSAAVFPAPAAAARHQTKCLTAVSRVRSMRGIPVNGGVCGRAGSAAASGGADSGKGGTVSFGGPDGKVLTFVVSSAGGDPVSAGDSGSSQRPLWKRRPAPSATVDSTSAKIEAKSGVAVSEADEAKRPLVGSDVVGPKRTKSTGSAGRSSATAADDTSAVFDSEDYFRKEDEFMLKQELEKSKLRLQDGRGNELDHLLSSDAPVDSASDLFKGADRDVLVQHLEHLKACLHFCGEGRLERFLKAIKTIVDVRLVGEAVVKEVSEDVSLKIDSILSTKSVAELEGYESEIKQKLDSGDFVDTNFWEVALSKIPFFKACCVIRDYKRGDLAEDAPTSTTKPATSPVRSPATSPRAVEPPRDVPDPKFERFMKALKLDSDEHLIREDVPYGQSTGVKPRFAARVTMNYDWNKYNLSHYDMDNPPPKSVQGFKFSVFYTNLEDPRSTPQWRLVKDGASTDTCLLVFKGGRPYAPLAFRIPSREWDTDSGRGFKNFFSDGVLHLYFHFRKLVYRR</sequence>
<feature type="compositionally biased region" description="Low complexity" evidence="3">
    <location>
        <begin position="800"/>
        <end position="811"/>
    </location>
</feature>